<evidence type="ECO:0000313" key="3">
    <source>
        <dbReference type="Proteomes" id="UP000265618"/>
    </source>
</evidence>
<organism evidence="2 3">
    <name type="scientific">Kipferlia bialata</name>
    <dbReference type="NCBI Taxonomy" id="797122"/>
    <lineage>
        <taxon>Eukaryota</taxon>
        <taxon>Metamonada</taxon>
        <taxon>Carpediemonas-like organisms</taxon>
        <taxon>Kipferlia</taxon>
    </lineage>
</organism>
<sequence length="87" mass="9016">MPSIPRVGCLVPLVLLVLLVLGVCADPTVVQMPFTAQHDLMPPAGDLYDNFGTSVDIDGDWAVVGAPIATVDGVSGAGEAHVFHYDA</sequence>
<keyword evidence="3" id="KW-1185">Reference proteome</keyword>
<gene>
    <name evidence="2" type="ORF">KIPB_014005</name>
</gene>
<keyword evidence="1" id="KW-0732">Signal</keyword>
<comment type="caution">
    <text evidence="2">The sequence shown here is derived from an EMBL/GenBank/DDBJ whole genome shotgun (WGS) entry which is preliminary data.</text>
</comment>
<dbReference type="AlphaFoldDB" id="A0A9K3DA87"/>
<feature type="non-terminal residue" evidence="2">
    <location>
        <position position="87"/>
    </location>
</feature>
<dbReference type="Proteomes" id="UP000265618">
    <property type="component" value="Unassembled WGS sequence"/>
</dbReference>
<dbReference type="InterPro" id="IPR013517">
    <property type="entry name" value="FG-GAP"/>
</dbReference>
<name>A0A9K3DA87_9EUKA</name>
<evidence type="ECO:0000256" key="1">
    <source>
        <dbReference type="SAM" id="SignalP"/>
    </source>
</evidence>
<reference evidence="2 3" key="1">
    <citation type="journal article" date="2018" name="PLoS ONE">
        <title>The draft genome of Kipferlia bialata reveals reductive genome evolution in fornicate parasites.</title>
        <authorList>
            <person name="Tanifuji G."/>
            <person name="Takabayashi S."/>
            <person name="Kume K."/>
            <person name="Takagi M."/>
            <person name="Nakayama T."/>
            <person name="Kamikawa R."/>
            <person name="Inagaki Y."/>
            <person name="Hashimoto T."/>
        </authorList>
    </citation>
    <scope>NUCLEOTIDE SEQUENCE [LARGE SCALE GENOMIC DNA]</scope>
    <source>
        <strain evidence="2">NY0173</strain>
    </source>
</reference>
<accession>A0A9K3DA87</accession>
<dbReference type="EMBL" id="BDIP01006962">
    <property type="protein sequence ID" value="GIQ90981.1"/>
    <property type="molecule type" value="Genomic_DNA"/>
</dbReference>
<feature type="signal peptide" evidence="1">
    <location>
        <begin position="1"/>
        <end position="25"/>
    </location>
</feature>
<proteinExistence type="predicted"/>
<protein>
    <submittedName>
        <fullName evidence="2">Uncharacterized protein</fullName>
    </submittedName>
</protein>
<evidence type="ECO:0000313" key="2">
    <source>
        <dbReference type="EMBL" id="GIQ90981.1"/>
    </source>
</evidence>
<dbReference type="Pfam" id="PF14312">
    <property type="entry name" value="FG-GAP_2"/>
    <property type="match status" value="1"/>
</dbReference>
<feature type="chain" id="PRO_5039933464" evidence="1">
    <location>
        <begin position="26"/>
        <end position="87"/>
    </location>
</feature>